<feature type="chain" id="PRO_5038976060" description="Enoyl reductase" evidence="1">
    <location>
        <begin position="29"/>
        <end position="363"/>
    </location>
</feature>
<protein>
    <recommendedName>
        <fullName evidence="4">Enoyl reductase</fullName>
    </recommendedName>
</protein>
<dbReference type="OrthoDB" id="3742379at2"/>
<dbReference type="RefSeq" id="WP_131889797.1">
    <property type="nucleotide sequence ID" value="NZ_SMKZ01000001.1"/>
</dbReference>
<evidence type="ECO:0000256" key="1">
    <source>
        <dbReference type="SAM" id="SignalP"/>
    </source>
</evidence>
<dbReference type="AlphaFoldDB" id="A0A4V2Z4D8"/>
<name>A0A4V2Z4D8_9ACTN</name>
<dbReference type="Proteomes" id="UP000294739">
    <property type="component" value="Unassembled WGS sequence"/>
</dbReference>
<gene>
    <name evidence="2" type="ORF">E1269_00180</name>
</gene>
<evidence type="ECO:0000313" key="3">
    <source>
        <dbReference type="Proteomes" id="UP000294739"/>
    </source>
</evidence>
<feature type="signal peptide" evidence="1">
    <location>
        <begin position="1"/>
        <end position="28"/>
    </location>
</feature>
<organism evidence="2 3">
    <name type="scientific">Jiangella asiatica</name>
    <dbReference type="NCBI Taxonomy" id="2530372"/>
    <lineage>
        <taxon>Bacteria</taxon>
        <taxon>Bacillati</taxon>
        <taxon>Actinomycetota</taxon>
        <taxon>Actinomycetes</taxon>
        <taxon>Jiangellales</taxon>
        <taxon>Jiangellaceae</taxon>
        <taxon>Jiangella</taxon>
    </lineage>
</organism>
<dbReference type="InParanoid" id="A0A4V2Z4D8"/>
<dbReference type="EMBL" id="SMKZ01000001">
    <property type="protein sequence ID" value="TDE15768.1"/>
    <property type="molecule type" value="Genomic_DNA"/>
</dbReference>
<evidence type="ECO:0000313" key="2">
    <source>
        <dbReference type="EMBL" id="TDE15768.1"/>
    </source>
</evidence>
<accession>A0A4V2Z4D8</accession>
<proteinExistence type="predicted"/>
<evidence type="ECO:0008006" key="4">
    <source>
        <dbReference type="Google" id="ProtNLM"/>
    </source>
</evidence>
<keyword evidence="3" id="KW-1185">Reference proteome</keyword>
<reference evidence="2 3" key="1">
    <citation type="submission" date="2019-03" db="EMBL/GenBank/DDBJ databases">
        <title>Draft genome sequences of novel Actinobacteria.</title>
        <authorList>
            <person name="Sahin N."/>
            <person name="Ay H."/>
            <person name="Saygin H."/>
        </authorList>
    </citation>
    <scope>NUCLEOTIDE SEQUENCE [LARGE SCALE GENOMIC DNA]</scope>
    <source>
        <strain evidence="2 3">5K138</strain>
    </source>
</reference>
<sequence length="363" mass="38150">MSKLVRTGLMAGAMAMILAVGTTAPAYARGGDGGEETGGGYEVEVSVVFSGDAAPDGGGGYTISMPATCWWEQMSYDGWPEKNVPAVDGTSAEAMLKWYDAYVASLGSSSTGAGWYYSLPPREWFQQQAALEDAGTDVTFYTPQCQGDDDWPLLVELGYTDVYDGGDFLGQIPIVLNAWEVNVSPPEPVVDPEDLAIEAREVMEIAAPEVDRNPKMADGSAATFVNLPTWFWVTDPQSVGGEDGELSVRAEVVGSPVWAEVTAKTGGLSIASPAGSRECDPTLAIQPWQAGLENASGCTVEFSRASVAYPGGYPVTASTFWNATWEGVNQGGAEVGGDLDPLEQSVTVNVPVAEVQSVVEGDG</sequence>
<comment type="caution">
    <text evidence="2">The sequence shown here is derived from an EMBL/GenBank/DDBJ whole genome shotgun (WGS) entry which is preliminary data.</text>
</comment>
<keyword evidence="1" id="KW-0732">Signal</keyword>